<name>A0ABW4YQN8_9BACL</name>
<dbReference type="InterPro" id="IPR004358">
    <property type="entry name" value="Sig_transdc_His_kin-like_C"/>
</dbReference>
<keyword evidence="6" id="KW-1185">Reference proteome</keyword>
<organism evidence="5 6">
    <name type="scientific">Paenibacillus yanchengensis</name>
    <dbReference type="NCBI Taxonomy" id="2035833"/>
    <lineage>
        <taxon>Bacteria</taxon>
        <taxon>Bacillati</taxon>
        <taxon>Bacillota</taxon>
        <taxon>Bacilli</taxon>
        <taxon>Bacillales</taxon>
        <taxon>Paenibacillaceae</taxon>
        <taxon>Paenibacillus</taxon>
    </lineage>
</organism>
<dbReference type="GO" id="GO:0004673">
    <property type="term" value="F:protein histidine kinase activity"/>
    <property type="evidence" value="ECO:0007669"/>
    <property type="project" value="UniProtKB-EC"/>
</dbReference>
<dbReference type="InterPro" id="IPR003594">
    <property type="entry name" value="HATPase_dom"/>
</dbReference>
<dbReference type="PANTHER" id="PTHR34220:SF7">
    <property type="entry name" value="SENSOR HISTIDINE KINASE YPDA"/>
    <property type="match status" value="1"/>
</dbReference>
<dbReference type="RefSeq" id="WP_377775755.1">
    <property type="nucleotide sequence ID" value="NZ_JBHUHO010000049.1"/>
</dbReference>
<comment type="catalytic activity">
    <reaction evidence="1">
        <text>ATP + protein L-histidine = ADP + protein N-phospho-L-histidine.</text>
        <dbReference type="EC" id="2.7.13.3"/>
    </reaction>
</comment>
<proteinExistence type="predicted"/>
<gene>
    <name evidence="5" type="ORF">ACFSJH_19970</name>
</gene>
<evidence type="ECO:0000259" key="4">
    <source>
        <dbReference type="SMART" id="SM00387"/>
    </source>
</evidence>
<dbReference type="SUPFAM" id="SSF55874">
    <property type="entry name" value="ATPase domain of HSP90 chaperone/DNA topoisomerase II/histidine kinase"/>
    <property type="match status" value="1"/>
</dbReference>
<keyword evidence="3" id="KW-0902">Two-component regulatory system</keyword>
<dbReference type="InterPro" id="IPR010559">
    <property type="entry name" value="Sig_transdc_His_kin_internal"/>
</dbReference>
<keyword evidence="5" id="KW-0418">Kinase</keyword>
<evidence type="ECO:0000256" key="3">
    <source>
        <dbReference type="ARBA" id="ARBA00023012"/>
    </source>
</evidence>
<evidence type="ECO:0000256" key="1">
    <source>
        <dbReference type="ARBA" id="ARBA00000085"/>
    </source>
</evidence>
<dbReference type="SMART" id="SM00387">
    <property type="entry name" value="HATPase_c"/>
    <property type="match status" value="1"/>
</dbReference>
<keyword evidence="5" id="KW-0808">Transferase</keyword>
<reference evidence="6" key="1">
    <citation type="journal article" date="2019" name="Int. J. Syst. Evol. Microbiol.">
        <title>The Global Catalogue of Microorganisms (GCM) 10K type strain sequencing project: providing services to taxonomists for standard genome sequencing and annotation.</title>
        <authorList>
            <consortium name="The Broad Institute Genomics Platform"/>
            <consortium name="The Broad Institute Genome Sequencing Center for Infectious Disease"/>
            <person name="Wu L."/>
            <person name="Ma J."/>
        </authorList>
    </citation>
    <scope>NUCLEOTIDE SEQUENCE [LARGE SCALE GENOMIC DNA]</scope>
    <source>
        <strain evidence="6">GH52</strain>
    </source>
</reference>
<dbReference type="EMBL" id="JBHUHO010000049">
    <property type="protein sequence ID" value="MFD2117995.1"/>
    <property type="molecule type" value="Genomic_DNA"/>
</dbReference>
<comment type="caution">
    <text evidence="5">The sequence shown here is derived from an EMBL/GenBank/DDBJ whole genome shotgun (WGS) entry which is preliminary data.</text>
</comment>
<dbReference type="Gene3D" id="3.30.565.10">
    <property type="entry name" value="Histidine kinase-like ATPase, C-terminal domain"/>
    <property type="match status" value="1"/>
</dbReference>
<feature type="domain" description="Histidine kinase/HSP90-like ATPase" evidence="4">
    <location>
        <begin position="96"/>
        <end position="222"/>
    </location>
</feature>
<accession>A0ABW4YQN8</accession>
<sequence>MNRHVIQNESTRSTNQLSLPVQYTNNVNSIAELEEVESIAIISKSLVDMFRYSIKQQGDLVLLSAEIEHISNYMNIQSFRYGNKLSWSTAIDPELEQQPVLKLILQPLVENAVYHGLELKKGGRHISVHGFTTETGIRLEVRDDGIGIDEQKLEQLQTMLAPPPALEHLTLEEGDSKSDNRSIGLYNVHARIAFYYGADYGLDISSSNNQGTIIGIRLPHHHDRIISRGE</sequence>
<evidence type="ECO:0000313" key="5">
    <source>
        <dbReference type="EMBL" id="MFD2117995.1"/>
    </source>
</evidence>
<dbReference type="EC" id="2.7.13.3" evidence="2"/>
<dbReference type="InterPro" id="IPR036890">
    <property type="entry name" value="HATPase_C_sf"/>
</dbReference>
<dbReference type="Pfam" id="PF06580">
    <property type="entry name" value="His_kinase"/>
    <property type="match status" value="1"/>
</dbReference>
<dbReference type="PRINTS" id="PR00344">
    <property type="entry name" value="BCTRLSENSOR"/>
</dbReference>
<dbReference type="Proteomes" id="UP001597362">
    <property type="component" value="Unassembled WGS sequence"/>
</dbReference>
<dbReference type="PANTHER" id="PTHR34220">
    <property type="entry name" value="SENSOR HISTIDINE KINASE YPDA"/>
    <property type="match status" value="1"/>
</dbReference>
<dbReference type="InterPro" id="IPR050640">
    <property type="entry name" value="Bact_2-comp_sensor_kinase"/>
</dbReference>
<evidence type="ECO:0000313" key="6">
    <source>
        <dbReference type="Proteomes" id="UP001597362"/>
    </source>
</evidence>
<protein>
    <recommendedName>
        <fullName evidence="2">histidine kinase</fullName>
        <ecNumber evidence="2">2.7.13.3</ecNumber>
    </recommendedName>
</protein>
<evidence type="ECO:0000256" key="2">
    <source>
        <dbReference type="ARBA" id="ARBA00012438"/>
    </source>
</evidence>
<dbReference type="Pfam" id="PF02518">
    <property type="entry name" value="HATPase_c"/>
    <property type="match status" value="1"/>
</dbReference>